<proteinExistence type="predicted"/>
<sequence>MPQFKRGMIPELSLIASETGRQGLNRQSVAAEKAPGLALAG</sequence>
<accession>A0A085JD44</accession>
<evidence type="ECO:0000256" key="1">
    <source>
        <dbReference type="SAM" id="MobiDB-lite"/>
    </source>
</evidence>
<evidence type="ECO:0000313" key="3">
    <source>
        <dbReference type="Proteomes" id="UP000028602"/>
    </source>
</evidence>
<organism evidence="2 3">
    <name type="scientific">Tatumella ptyseos ATCC 33301</name>
    <dbReference type="NCBI Taxonomy" id="1005995"/>
    <lineage>
        <taxon>Bacteria</taxon>
        <taxon>Pseudomonadati</taxon>
        <taxon>Pseudomonadota</taxon>
        <taxon>Gammaproteobacteria</taxon>
        <taxon>Enterobacterales</taxon>
        <taxon>Erwiniaceae</taxon>
        <taxon>Tatumella</taxon>
    </lineage>
</organism>
<keyword evidence="3" id="KW-1185">Reference proteome</keyword>
<dbReference type="AlphaFoldDB" id="A0A085JD44"/>
<feature type="region of interest" description="Disordered" evidence="1">
    <location>
        <begin position="22"/>
        <end position="41"/>
    </location>
</feature>
<dbReference type="EMBL" id="JMPR01000038">
    <property type="protein sequence ID" value="KFD18390.1"/>
    <property type="molecule type" value="Genomic_DNA"/>
</dbReference>
<gene>
    <name evidence="2" type="ORF">GTPT_2580</name>
</gene>
<protein>
    <submittedName>
        <fullName evidence="2">Uncharacterized protein</fullName>
    </submittedName>
</protein>
<dbReference type="Proteomes" id="UP000028602">
    <property type="component" value="Unassembled WGS sequence"/>
</dbReference>
<comment type="caution">
    <text evidence="2">The sequence shown here is derived from an EMBL/GenBank/DDBJ whole genome shotgun (WGS) entry which is preliminary data.</text>
</comment>
<evidence type="ECO:0000313" key="2">
    <source>
        <dbReference type="EMBL" id="KFD18390.1"/>
    </source>
</evidence>
<reference evidence="2 3" key="1">
    <citation type="submission" date="2014-05" db="EMBL/GenBank/DDBJ databases">
        <title>ATOL: Assembling a taxonomically balanced genome-scale reconstruction of the evolutionary history of the Enterobacteriaceae.</title>
        <authorList>
            <person name="Plunkett G.III."/>
            <person name="Neeno-Eckwall E.C."/>
            <person name="Glasner J.D."/>
            <person name="Perna N.T."/>
        </authorList>
    </citation>
    <scope>NUCLEOTIDE SEQUENCE [LARGE SCALE GENOMIC DNA]</scope>
    <source>
        <strain evidence="2 3">ATCC 33301</strain>
    </source>
</reference>
<name>A0A085JD44_9GAMM</name>
<dbReference type="RefSeq" id="WP_277871014.1">
    <property type="nucleotide sequence ID" value="NZ_ATMJ01000001.1"/>
</dbReference>